<dbReference type="RefSeq" id="WP_310310272.1">
    <property type="nucleotide sequence ID" value="NZ_BAAAXB010000001.1"/>
</dbReference>
<organism evidence="1 2">
    <name type="scientific">Saccharothrix longispora</name>
    <dbReference type="NCBI Taxonomy" id="33920"/>
    <lineage>
        <taxon>Bacteria</taxon>
        <taxon>Bacillati</taxon>
        <taxon>Actinomycetota</taxon>
        <taxon>Actinomycetes</taxon>
        <taxon>Pseudonocardiales</taxon>
        <taxon>Pseudonocardiaceae</taxon>
        <taxon>Saccharothrix</taxon>
    </lineage>
</organism>
<gene>
    <name evidence="1" type="ORF">J2S66_005615</name>
</gene>
<evidence type="ECO:0000313" key="1">
    <source>
        <dbReference type="EMBL" id="MDR6597231.1"/>
    </source>
</evidence>
<reference evidence="1 2" key="1">
    <citation type="submission" date="2023-07" db="EMBL/GenBank/DDBJ databases">
        <title>Sequencing the genomes of 1000 actinobacteria strains.</title>
        <authorList>
            <person name="Klenk H.-P."/>
        </authorList>
    </citation>
    <scope>NUCLEOTIDE SEQUENCE [LARGE SCALE GENOMIC DNA]</scope>
    <source>
        <strain evidence="1 2">DSM 43749</strain>
    </source>
</reference>
<evidence type="ECO:0008006" key="3">
    <source>
        <dbReference type="Google" id="ProtNLM"/>
    </source>
</evidence>
<name>A0ABU1Q3H8_9PSEU</name>
<evidence type="ECO:0000313" key="2">
    <source>
        <dbReference type="Proteomes" id="UP001268819"/>
    </source>
</evidence>
<keyword evidence="2" id="KW-1185">Reference proteome</keyword>
<comment type="caution">
    <text evidence="1">The sequence shown here is derived from an EMBL/GenBank/DDBJ whole genome shotgun (WGS) entry which is preliminary data.</text>
</comment>
<sequence>MTNRSITLKLPPDLSAARFAAIAHTVLSVLDPVGLARLALVVDELATADELNRALVTYGEHDPRGR</sequence>
<dbReference type="Proteomes" id="UP001268819">
    <property type="component" value="Unassembled WGS sequence"/>
</dbReference>
<dbReference type="EMBL" id="JAVDSG010000001">
    <property type="protein sequence ID" value="MDR6597231.1"/>
    <property type="molecule type" value="Genomic_DNA"/>
</dbReference>
<protein>
    <recommendedName>
        <fullName evidence="3">FXSXX-COOH protein</fullName>
    </recommendedName>
</protein>
<proteinExistence type="predicted"/>
<accession>A0ABU1Q3H8</accession>